<dbReference type="PANTHER" id="PTHR46375">
    <property type="entry name" value="KELCH REPEAT AND BTB DOMAIN-CONTAINING PROTEIN 13-RELATED"/>
    <property type="match status" value="1"/>
</dbReference>
<name>A0A7W9CH97_9CAUL</name>
<keyword evidence="2" id="KW-1185">Reference proteome</keyword>
<dbReference type="PANTHER" id="PTHR46375:SF3">
    <property type="entry name" value="KELCH REPEAT AND BTB DOMAIN-CONTAINING PROTEIN 13"/>
    <property type="match status" value="1"/>
</dbReference>
<dbReference type="Pfam" id="PF01344">
    <property type="entry name" value="Kelch_1"/>
    <property type="match status" value="2"/>
</dbReference>
<dbReference type="InterPro" id="IPR011043">
    <property type="entry name" value="Gal_Oxase/kelch_b-propeller"/>
</dbReference>
<dbReference type="SMART" id="SM00612">
    <property type="entry name" value="Kelch"/>
    <property type="match status" value="4"/>
</dbReference>
<proteinExistence type="predicted"/>
<reference evidence="1 2" key="1">
    <citation type="submission" date="2020-08" db="EMBL/GenBank/DDBJ databases">
        <title>Genomic Encyclopedia of Type Strains, Phase IV (KMG-IV): sequencing the most valuable type-strain genomes for metagenomic binning, comparative biology and taxonomic classification.</title>
        <authorList>
            <person name="Goeker M."/>
        </authorList>
    </citation>
    <scope>NUCLEOTIDE SEQUENCE [LARGE SCALE GENOMIC DNA]</scope>
    <source>
        <strain evidence="1 2">DSM 4737</strain>
    </source>
</reference>
<organism evidence="1 2">
    <name type="scientific">Brevundimonas variabilis</name>
    <dbReference type="NCBI Taxonomy" id="74312"/>
    <lineage>
        <taxon>Bacteria</taxon>
        <taxon>Pseudomonadati</taxon>
        <taxon>Pseudomonadota</taxon>
        <taxon>Alphaproteobacteria</taxon>
        <taxon>Caulobacterales</taxon>
        <taxon>Caulobacteraceae</taxon>
        <taxon>Brevundimonas</taxon>
    </lineage>
</organism>
<dbReference type="Proteomes" id="UP000545037">
    <property type="component" value="Unassembled WGS sequence"/>
</dbReference>
<dbReference type="InterPro" id="IPR006311">
    <property type="entry name" value="TAT_signal"/>
</dbReference>
<dbReference type="RefSeq" id="WP_183212600.1">
    <property type="nucleotide sequence ID" value="NZ_JACHOR010000002.1"/>
</dbReference>
<sequence>MTDFDRRQLLAFTLAAAIPVPVSARQTGGWQARAAMPWVAQEIYCAVSGGKIVVVGGLIGIPGQRERGVEARVGFYDPVTDLWAEGPPLPEARHHPMVVADAGGRLFSIGGYGEGPTGQWTNATEVRVLEEGGWVAGPPLPVPQAEAVGLEARGRIHLVTGRSPNAGSNGNWNDQADVATHQVLTDGRWETLRPAPMARNSAAGAVLDGRLWIAGGRTVAGGGTGRLDRYDPVEDRWETLAPIPFSGAAGQQVGGGLAMVATGGKLVTFGGEWFAPGGGGVFAETWIYDPASDGWSRGPDMKSPRHGLAAAAVNGVAYAIGGSSLVSSGQTTGIVEALSL</sequence>
<accession>A0A7W9CH97</accession>
<dbReference type="AlphaFoldDB" id="A0A7W9CH97"/>
<dbReference type="PROSITE" id="PS51318">
    <property type="entry name" value="TAT"/>
    <property type="match status" value="1"/>
</dbReference>
<comment type="caution">
    <text evidence="1">The sequence shown here is derived from an EMBL/GenBank/DDBJ whole genome shotgun (WGS) entry which is preliminary data.</text>
</comment>
<dbReference type="SUPFAM" id="SSF50965">
    <property type="entry name" value="Galactose oxidase, central domain"/>
    <property type="match status" value="1"/>
</dbReference>
<evidence type="ECO:0008006" key="3">
    <source>
        <dbReference type="Google" id="ProtNLM"/>
    </source>
</evidence>
<dbReference type="Pfam" id="PF07646">
    <property type="entry name" value="Kelch_2"/>
    <property type="match status" value="1"/>
</dbReference>
<evidence type="ECO:0000313" key="1">
    <source>
        <dbReference type="EMBL" id="MBB5745625.1"/>
    </source>
</evidence>
<dbReference type="InterPro" id="IPR052392">
    <property type="entry name" value="Kelch-BTB_domain-containing"/>
</dbReference>
<dbReference type="EMBL" id="JACHOR010000002">
    <property type="protein sequence ID" value="MBB5745625.1"/>
    <property type="molecule type" value="Genomic_DNA"/>
</dbReference>
<dbReference type="InterPro" id="IPR015915">
    <property type="entry name" value="Kelch-typ_b-propeller"/>
</dbReference>
<evidence type="ECO:0000313" key="2">
    <source>
        <dbReference type="Proteomes" id="UP000545037"/>
    </source>
</evidence>
<dbReference type="Gene3D" id="2.120.10.80">
    <property type="entry name" value="Kelch-type beta propeller"/>
    <property type="match status" value="2"/>
</dbReference>
<dbReference type="InterPro" id="IPR006652">
    <property type="entry name" value="Kelch_1"/>
</dbReference>
<dbReference type="InterPro" id="IPR011498">
    <property type="entry name" value="Kelch_2"/>
</dbReference>
<gene>
    <name evidence="1" type="ORF">GGR13_001209</name>
</gene>
<protein>
    <recommendedName>
        <fullName evidence="3">Galactose oxidase</fullName>
    </recommendedName>
</protein>